<dbReference type="RefSeq" id="WP_127932475.1">
    <property type="nucleotide sequence ID" value="NZ_SAUN01000001.1"/>
</dbReference>
<dbReference type="AlphaFoldDB" id="A0A438M2I0"/>
<accession>A0A438M2I0</accession>
<keyword evidence="2" id="KW-0378">Hydrolase</keyword>
<dbReference type="EMBL" id="SAUN01000001">
    <property type="protein sequence ID" value="RVX40040.1"/>
    <property type="molecule type" value="Genomic_DNA"/>
</dbReference>
<dbReference type="OrthoDB" id="3690969at2"/>
<dbReference type="SUPFAM" id="SSF51556">
    <property type="entry name" value="Metallo-dependent hydrolases"/>
    <property type="match status" value="1"/>
</dbReference>
<dbReference type="Gene3D" id="3.20.20.140">
    <property type="entry name" value="Metal-dependent hydrolases"/>
    <property type="match status" value="1"/>
</dbReference>
<dbReference type="InterPro" id="IPR032466">
    <property type="entry name" value="Metal_Hydrolase"/>
</dbReference>
<name>A0A438M2I0_9ACTN</name>
<evidence type="ECO:0000313" key="3">
    <source>
        <dbReference type="Proteomes" id="UP000284824"/>
    </source>
</evidence>
<proteinExistence type="predicted"/>
<comment type="caution">
    <text evidence="2">The sequence shown here is derived from an EMBL/GenBank/DDBJ whole genome shotgun (WGS) entry which is preliminary data.</text>
</comment>
<feature type="domain" description="Amidohydrolase-related" evidence="1">
    <location>
        <begin position="16"/>
        <end position="215"/>
    </location>
</feature>
<organism evidence="2 3">
    <name type="scientific">Nonomuraea polychroma</name>
    <dbReference type="NCBI Taxonomy" id="46176"/>
    <lineage>
        <taxon>Bacteria</taxon>
        <taxon>Bacillati</taxon>
        <taxon>Actinomycetota</taxon>
        <taxon>Actinomycetes</taxon>
        <taxon>Streptosporangiales</taxon>
        <taxon>Streptosporangiaceae</taxon>
        <taxon>Nonomuraea</taxon>
    </lineage>
</organism>
<dbReference type="GO" id="GO:0016787">
    <property type="term" value="F:hydrolase activity"/>
    <property type="evidence" value="ECO:0007669"/>
    <property type="project" value="UniProtKB-KW"/>
</dbReference>
<protein>
    <submittedName>
        <fullName evidence="2">Amidohydrolase family protein</fullName>
    </submittedName>
</protein>
<dbReference type="InterPro" id="IPR006680">
    <property type="entry name" value="Amidohydro-rel"/>
</dbReference>
<reference evidence="2 3" key="1">
    <citation type="submission" date="2019-01" db="EMBL/GenBank/DDBJ databases">
        <title>Sequencing the genomes of 1000 actinobacteria strains.</title>
        <authorList>
            <person name="Klenk H.-P."/>
        </authorList>
    </citation>
    <scope>NUCLEOTIDE SEQUENCE [LARGE SCALE GENOMIC DNA]</scope>
    <source>
        <strain evidence="2 3">DSM 43925</strain>
    </source>
</reference>
<dbReference type="Pfam" id="PF04909">
    <property type="entry name" value="Amidohydro_2"/>
    <property type="match status" value="1"/>
</dbReference>
<keyword evidence="3" id="KW-1185">Reference proteome</keyword>
<gene>
    <name evidence="2" type="ORF">EDD27_2427</name>
</gene>
<dbReference type="Proteomes" id="UP000284824">
    <property type="component" value="Unassembled WGS sequence"/>
</dbReference>
<evidence type="ECO:0000259" key="1">
    <source>
        <dbReference type="Pfam" id="PF04909"/>
    </source>
</evidence>
<sequence>MTDLVVDAHRLIGPVPFDDLPEDPRPEMDRLGIHQAYVTHTLAIHSDVRAGNEALLDLHDPRLVPVPVLLPESFEPVPDWDVPMVRLCPNRHRFELTGPTALRWLAALGVTAAVDFEETSPGHLLALARELPEQRILLLNPGYRRLRAIAELMTAIPNLWLEIGTVNTQRGVEWLAGHFGAERLVFGTGAPVMDDCGPRFLLDHLDLPEADVALIASGGSLL</sequence>
<evidence type="ECO:0000313" key="2">
    <source>
        <dbReference type="EMBL" id="RVX40040.1"/>
    </source>
</evidence>